<feature type="transmembrane region" description="Helical" evidence="3">
    <location>
        <begin position="464"/>
        <end position="485"/>
    </location>
</feature>
<feature type="compositionally biased region" description="Polar residues" evidence="2">
    <location>
        <begin position="589"/>
        <end position="601"/>
    </location>
</feature>
<name>A0ABQ6MF17_9STRA</name>
<proteinExistence type="inferred from homology"/>
<feature type="domain" description="SSD" evidence="4">
    <location>
        <begin position="324"/>
        <end position="485"/>
    </location>
</feature>
<keyword evidence="3" id="KW-0812">Transmembrane</keyword>
<dbReference type="EMBL" id="BRYB01002770">
    <property type="protein sequence ID" value="GMI25149.1"/>
    <property type="molecule type" value="Genomic_DNA"/>
</dbReference>
<evidence type="ECO:0000256" key="1">
    <source>
        <dbReference type="ARBA" id="ARBA00005585"/>
    </source>
</evidence>
<dbReference type="Proteomes" id="UP001165060">
    <property type="component" value="Unassembled WGS sequence"/>
</dbReference>
<comment type="caution">
    <text evidence="5">The sequence shown here is derived from an EMBL/GenBank/DDBJ whole genome shotgun (WGS) entry which is preliminary data.</text>
</comment>
<dbReference type="PROSITE" id="PS50156">
    <property type="entry name" value="SSD"/>
    <property type="match status" value="1"/>
</dbReference>
<feature type="region of interest" description="Disordered" evidence="2">
    <location>
        <begin position="537"/>
        <end position="573"/>
    </location>
</feature>
<feature type="region of interest" description="Disordered" evidence="2">
    <location>
        <begin position="587"/>
        <end position="607"/>
    </location>
</feature>
<feature type="transmembrane region" description="Helical" evidence="3">
    <location>
        <begin position="353"/>
        <end position="374"/>
    </location>
</feature>
<dbReference type="Gene3D" id="1.20.1640.10">
    <property type="entry name" value="Multidrug efflux transporter AcrB transmembrane domain"/>
    <property type="match status" value="2"/>
</dbReference>
<evidence type="ECO:0000256" key="2">
    <source>
        <dbReference type="SAM" id="MobiDB-lite"/>
    </source>
</evidence>
<feature type="compositionally biased region" description="Basic and acidic residues" evidence="2">
    <location>
        <begin position="559"/>
        <end position="572"/>
    </location>
</feature>
<feature type="transmembrane region" description="Helical" evidence="3">
    <location>
        <begin position="900"/>
        <end position="921"/>
    </location>
</feature>
<reference evidence="5 6" key="1">
    <citation type="journal article" date="2023" name="Commun. Biol.">
        <title>Genome analysis of Parmales, the sister group of diatoms, reveals the evolutionary specialization of diatoms from phago-mixotrophs to photoautotrophs.</title>
        <authorList>
            <person name="Ban H."/>
            <person name="Sato S."/>
            <person name="Yoshikawa S."/>
            <person name="Yamada K."/>
            <person name="Nakamura Y."/>
            <person name="Ichinomiya M."/>
            <person name="Sato N."/>
            <person name="Blanc-Mathieu R."/>
            <person name="Endo H."/>
            <person name="Kuwata A."/>
            <person name="Ogata H."/>
        </authorList>
    </citation>
    <scope>NUCLEOTIDE SEQUENCE [LARGE SCALE GENOMIC DNA]</scope>
</reference>
<gene>
    <name evidence="5" type="ORF">TeGR_g6051</name>
</gene>
<accession>A0ABQ6MF17</accession>
<sequence length="965" mass="109280">MAAEVNVVTYGDMARDRRFSGVPLPPSDWEGWKDRSYQPSYKSKSWADTISHKREVFLDWLSERFGDLGASIERRPGLTIFLAVLATCTAVPGLLALKVENDPLKLWVPTDLEIYDQYKYYRSTFVGDSRSANFILYRSDGGSMFDHQAMVDALEFHLSYTTTMSGPSSLDAAGSKTYQDFCFKKWYPDGPCSDNSFFSIWDNDVDNIPATSQEIMYEINQFNKQFPVTAIFGDLSYGPDGKSITSAQSIRMLYQYNADGLAFWGAYDVFNWEGEVLKKTQAAVEGRETPEKYADEISYSSRLNMKRIVRRSVDDEVTRLVMKDAPLFVGAILAIVGWLALTFGSMNKVESRFLITWVVLLEMGFCMVFGFGWLGYNRLWSTTNTYVLSSLNAMIPFVIAGVSVDDMIVIEDFYNKCEGKEERLRETMKAAGVAITTTSMTTIVAFWASSYITMPGVCSFCLTSFYAFLWDFVLNITLFPALIVLDQRRIDERRHFLFPCIVCEDFEIMDKVMHVHITENLANSKFGASTLDLESVSLPPPPLSTPPTTPSAPSPPSPDSERDSSRTSDRSIDPSFTRRALFQRVVTRRPSQSGASKSSLRGSDRNVLSREASMKSFSRKDFMDLKAAKLANVKAGGDAEDAPEHEEHIVEHFMNNRFAPALTNENTQIFIITFTLFCAAILGYFSWVNERGLALIDIVPDDSYIADYIKADRASFPQPNNLLTNVVRDVDYTNKEQVADMQAYFRYLESLEDSTTAVGGITGHWYSYYSLYLFANGYDRFDDFNDHLHEFLYVNEDGKNFQSDVACVASGDNPCASVEAARYFIWNKTENLTTKQFEFAELVNAKIATYLPNTRSFVYTDEWLYAYTDSQMYRLTIESLALTIFLVFIIMFIFTDNVSAVWITFMVFLIDADLMGLMYLMQVNVSSISFICLIMGVGLSVDYCVHIGHAYTHSFGKTPNARLVE</sequence>
<keyword evidence="6" id="KW-1185">Reference proteome</keyword>
<dbReference type="SUPFAM" id="SSF82866">
    <property type="entry name" value="Multidrug efflux transporter AcrB transmembrane domain"/>
    <property type="match status" value="2"/>
</dbReference>
<dbReference type="Pfam" id="PF12349">
    <property type="entry name" value="Sterol-sensing"/>
    <property type="match status" value="1"/>
</dbReference>
<feature type="transmembrane region" description="Helical" evidence="3">
    <location>
        <begin position="430"/>
        <end position="452"/>
    </location>
</feature>
<feature type="transmembrane region" description="Helical" evidence="3">
    <location>
        <begin position="928"/>
        <end position="951"/>
    </location>
</feature>
<evidence type="ECO:0000313" key="5">
    <source>
        <dbReference type="EMBL" id="GMI25149.1"/>
    </source>
</evidence>
<organism evidence="5 6">
    <name type="scientific">Tetraparma gracilis</name>
    <dbReference type="NCBI Taxonomy" id="2962635"/>
    <lineage>
        <taxon>Eukaryota</taxon>
        <taxon>Sar</taxon>
        <taxon>Stramenopiles</taxon>
        <taxon>Ochrophyta</taxon>
        <taxon>Bolidophyceae</taxon>
        <taxon>Parmales</taxon>
        <taxon>Triparmaceae</taxon>
        <taxon>Tetraparma</taxon>
    </lineage>
</organism>
<dbReference type="InterPro" id="IPR000731">
    <property type="entry name" value="SSD"/>
</dbReference>
<feature type="compositionally biased region" description="Pro residues" evidence="2">
    <location>
        <begin position="538"/>
        <end position="558"/>
    </location>
</feature>
<feature type="transmembrane region" description="Helical" evidence="3">
    <location>
        <begin position="875"/>
        <end position="894"/>
    </location>
</feature>
<dbReference type="InterPro" id="IPR053958">
    <property type="entry name" value="HMGCR/SNAP/NPC1-like_SSD"/>
</dbReference>
<dbReference type="InterPro" id="IPR051697">
    <property type="entry name" value="Patched_domain-protein"/>
</dbReference>
<feature type="transmembrane region" description="Helical" evidence="3">
    <location>
        <begin position="327"/>
        <end position="346"/>
    </location>
</feature>
<keyword evidence="3" id="KW-0472">Membrane</keyword>
<feature type="non-terminal residue" evidence="5">
    <location>
        <position position="965"/>
    </location>
</feature>
<keyword evidence="3" id="KW-1133">Transmembrane helix</keyword>
<protein>
    <recommendedName>
        <fullName evidence="4">SSD domain-containing protein</fullName>
    </recommendedName>
</protein>
<dbReference type="PANTHER" id="PTHR10796:SF92">
    <property type="entry name" value="PATCHED-RELATED, ISOFORM A"/>
    <property type="match status" value="1"/>
</dbReference>
<dbReference type="PANTHER" id="PTHR10796">
    <property type="entry name" value="PATCHED-RELATED"/>
    <property type="match status" value="1"/>
</dbReference>
<feature type="transmembrane region" description="Helical" evidence="3">
    <location>
        <begin position="386"/>
        <end position="409"/>
    </location>
</feature>
<evidence type="ECO:0000256" key="3">
    <source>
        <dbReference type="SAM" id="Phobius"/>
    </source>
</evidence>
<comment type="similarity">
    <text evidence="1">Belongs to the patched family.</text>
</comment>
<evidence type="ECO:0000259" key="4">
    <source>
        <dbReference type="PROSITE" id="PS50156"/>
    </source>
</evidence>
<evidence type="ECO:0000313" key="6">
    <source>
        <dbReference type="Proteomes" id="UP001165060"/>
    </source>
</evidence>